<reference evidence="2" key="1">
    <citation type="journal article" date="2022" name="Int. J. Mol. Sci.">
        <title>Draft Genome of Tanacetum Coccineum: Genomic Comparison of Closely Related Tanacetum-Family Plants.</title>
        <authorList>
            <person name="Yamashiro T."/>
            <person name="Shiraishi A."/>
            <person name="Nakayama K."/>
            <person name="Satake H."/>
        </authorList>
    </citation>
    <scope>NUCLEOTIDE SEQUENCE</scope>
</reference>
<feature type="compositionally biased region" description="Basic and acidic residues" evidence="1">
    <location>
        <begin position="63"/>
        <end position="73"/>
    </location>
</feature>
<protein>
    <submittedName>
        <fullName evidence="2">Uncharacterized protein</fullName>
    </submittedName>
</protein>
<gene>
    <name evidence="2" type="ORF">Tco_0974595</name>
</gene>
<proteinExistence type="predicted"/>
<feature type="region of interest" description="Disordered" evidence="1">
    <location>
        <begin position="16"/>
        <end position="73"/>
    </location>
</feature>
<evidence type="ECO:0000313" key="3">
    <source>
        <dbReference type="Proteomes" id="UP001151760"/>
    </source>
</evidence>
<evidence type="ECO:0000313" key="2">
    <source>
        <dbReference type="EMBL" id="GJT48438.1"/>
    </source>
</evidence>
<dbReference type="EMBL" id="BQNB010016154">
    <property type="protein sequence ID" value="GJT48438.1"/>
    <property type="molecule type" value="Genomic_DNA"/>
</dbReference>
<keyword evidence="3" id="KW-1185">Reference proteome</keyword>
<evidence type="ECO:0000256" key="1">
    <source>
        <dbReference type="SAM" id="MobiDB-lite"/>
    </source>
</evidence>
<name>A0ABQ5EC03_9ASTR</name>
<dbReference type="Proteomes" id="UP001151760">
    <property type="component" value="Unassembled WGS sequence"/>
</dbReference>
<comment type="caution">
    <text evidence="2">The sequence shown here is derived from an EMBL/GenBank/DDBJ whole genome shotgun (WGS) entry which is preliminary data.</text>
</comment>
<organism evidence="2 3">
    <name type="scientific">Tanacetum coccineum</name>
    <dbReference type="NCBI Taxonomy" id="301880"/>
    <lineage>
        <taxon>Eukaryota</taxon>
        <taxon>Viridiplantae</taxon>
        <taxon>Streptophyta</taxon>
        <taxon>Embryophyta</taxon>
        <taxon>Tracheophyta</taxon>
        <taxon>Spermatophyta</taxon>
        <taxon>Magnoliopsida</taxon>
        <taxon>eudicotyledons</taxon>
        <taxon>Gunneridae</taxon>
        <taxon>Pentapetalae</taxon>
        <taxon>asterids</taxon>
        <taxon>campanulids</taxon>
        <taxon>Asterales</taxon>
        <taxon>Asteraceae</taxon>
        <taxon>Asteroideae</taxon>
        <taxon>Anthemideae</taxon>
        <taxon>Anthemidinae</taxon>
        <taxon>Tanacetum</taxon>
    </lineage>
</organism>
<accession>A0ABQ5EC03</accession>
<reference evidence="2" key="2">
    <citation type="submission" date="2022-01" db="EMBL/GenBank/DDBJ databases">
        <authorList>
            <person name="Yamashiro T."/>
            <person name="Shiraishi A."/>
            <person name="Satake H."/>
            <person name="Nakayama K."/>
        </authorList>
    </citation>
    <scope>NUCLEOTIDE SEQUENCE</scope>
</reference>
<sequence>MGKTRGCLSFTQGIGCMDSGSDNEAEDGSDNGCLDCGSDSEVEDGSDNSMVVDEGEQDFPNPTDRRKFNLEDD</sequence>